<comment type="similarity">
    <text evidence="7">Belongs to the binding-protein-dependent transport system permease family.</text>
</comment>
<evidence type="ECO:0000256" key="5">
    <source>
        <dbReference type="ARBA" id="ARBA00022989"/>
    </source>
</evidence>
<dbReference type="InterPro" id="IPR035906">
    <property type="entry name" value="MetI-like_sf"/>
</dbReference>
<feature type="transmembrane region" description="Helical" evidence="7">
    <location>
        <begin position="17"/>
        <end position="40"/>
    </location>
</feature>
<evidence type="ECO:0000313" key="10">
    <source>
        <dbReference type="Proteomes" id="UP001569428"/>
    </source>
</evidence>
<comment type="caution">
    <text evidence="9">The sequence shown here is derived from an EMBL/GenBank/DDBJ whole genome shotgun (WGS) entry which is preliminary data.</text>
</comment>
<evidence type="ECO:0000313" key="9">
    <source>
        <dbReference type="EMBL" id="MFA0811084.1"/>
    </source>
</evidence>
<feature type="domain" description="ABC transmembrane type-1" evidence="8">
    <location>
        <begin position="59"/>
        <end position="269"/>
    </location>
</feature>
<keyword evidence="10" id="KW-1185">Reference proteome</keyword>
<dbReference type="CDD" id="cd06261">
    <property type="entry name" value="TM_PBP2"/>
    <property type="match status" value="2"/>
</dbReference>
<feature type="transmembrane region" description="Helical" evidence="7">
    <location>
        <begin position="247"/>
        <end position="265"/>
    </location>
</feature>
<dbReference type="SUPFAM" id="SSF161098">
    <property type="entry name" value="MetI-like"/>
    <property type="match status" value="2"/>
</dbReference>
<feature type="domain" description="ABC transmembrane type-1" evidence="8">
    <location>
        <begin position="336"/>
        <end position="542"/>
    </location>
</feature>
<dbReference type="PANTHER" id="PTHR30183">
    <property type="entry name" value="MOLYBDENUM TRANSPORT SYSTEM PERMEASE PROTEIN MODB"/>
    <property type="match status" value="1"/>
</dbReference>
<evidence type="ECO:0000256" key="3">
    <source>
        <dbReference type="ARBA" id="ARBA00022475"/>
    </source>
</evidence>
<feature type="transmembrane region" description="Helical" evidence="7">
    <location>
        <begin position="380"/>
        <end position="398"/>
    </location>
</feature>
<dbReference type="PANTHER" id="PTHR30183:SF2">
    <property type="entry name" value="IRON UTILIZATION PROTEIN"/>
    <property type="match status" value="1"/>
</dbReference>
<name>A0ABV4NZ66_9GAMM</name>
<keyword evidence="4 7" id="KW-0812">Transmembrane</keyword>
<keyword evidence="2 7" id="KW-0813">Transport</keyword>
<feature type="transmembrane region" description="Helical" evidence="7">
    <location>
        <begin position="467"/>
        <end position="488"/>
    </location>
</feature>
<keyword evidence="6 7" id="KW-0472">Membrane</keyword>
<reference evidence="9 10" key="1">
    <citation type="submission" date="2024-08" db="EMBL/GenBank/DDBJ databases">
        <authorList>
            <person name="Ishaq N."/>
        </authorList>
    </citation>
    <scope>NUCLEOTIDE SEQUENCE [LARGE SCALE GENOMIC DNA]</scope>
    <source>
        <strain evidence="9 10">DSM 18651</strain>
    </source>
</reference>
<evidence type="ECO:0000256" key="4">
    <source>
        <dbReference type="ARBA" id="ARBA00022692"/>
    </source>
</evidence>
<feature type="transmembrane region" description="Helical" evidence="7">
    <location>
        <begin position="94"/>
        <end position="114"/>
    </location>
</feature>
<feature type="transmembrane region" description="Helical" evidence="7">
    <location>
        <begin position="410"/>
        <end position="431"/>
    </location>
</feature>
<feature type="transmembrane region" description="Helical" evidence="7">
    <location>
        <begin position="294"/>
        <end position="320"/>
    </location>
</feature>
<dbReference type="Gene3D" id="1.10.3720.10">
    <property type="entry name" value="MetI-like"/>
    <property type="match status" value="2"/>
</dbReference>
<accession>A0ABV4NZ66</accession>
<dbReference type="Pfam" id="PF00528">
    <property type="entry name" value="BPD_transp_1"/>
    <property type="match status" value="2"/>
</dbReference>
<evidence type="ECO:0000256" key="1">
    <source>
        <dbReference type="ARBA" id="ARBA00004651"/>
    </source>
</evidence>
<dbReference type="EMBL" id="JBGMEK010000015">
    <property type="protein sequence ID" value="MFA0811084.1"/>
    <property type="molecule type" value="Genomic_DNA"/>
</dbReference>
<keyword evidence="3" id="KW-1003">Cell membrane</keyword>
<feature type="transmembrane region" description="Helical" evidence="7">
    <location>
        <begin position="192"/>
        <end position="214"/>
    </location>
</feature>
<feature type="transmembrane region" description="Helical" evidence="7">
    <location>
        <begin position="60"/>
        <end position="82"/>
    </location>
</feature>
<evidence type="ECO:0000256" key="2">
    <source>
        <dbReference type="ARBA" id="ARBA00022448"/>
    </source>
</evidence>
<feature type="transmembrane region" description="Helical" evidence="7">
    <location>
        <begin position="340"/>
        <end position="359"/>
    </location>
</feature>
<proteinExistence type="inferred from homology"/>
<dbReference type="Proteomes" id="UP001569428">
    <property type="component" value="Unassembled WGS sequence"/>
</dbReference>
<organism evidence="9 10">
    <name type="scientific">Microbulbifer epialgicus</name>
    <dbReference type="NCBI Taxonomy" id="393907"/>
    <lineage>
        <taxon>Bacteria</taxon>
        <taxon>Pseudomonadati</taxon>
        <taxon>Pseudomonadota</taxon>
        <taxon>Gammaproteobacteria</taxon>
        <taxon>Cellvibrionales</taxon>
        <taxon>Microbulbiferaceae</taxon>
        <taxon>Microbulbifer</taxon>
    </lineage>
</organism>
<dbReference type="RefSeq" id="WP_371838653.1">
    <property type="nucleotide sequence ID" value="NZ_JBGMEK010000015.1"/>
</dbReference>
<evidence type="ECO:0000256" key="7">
    <source>
        <dbReference type="RuleBase" id="RU363032"/>
    </source>
</evidence>
<dbReference type="PROSITE" id="PS50928">
    <property type="entry name" value="ABC_TM1"/>
    <property type="match status" value="2"/>
</dbReference>
<evidence type="ECO:0000259" key="8">
    <source>
        <dbReference type="PROSITE" id="PS50928"/>
    </source>
</evidence>
<sequence>MTFTVLISRAYWSGSRWFLLVAIIAILVALPVLSIVWLALFPEENIWPHLWDTVLLHYVSATLILAFGVAVLTLLAGVGSAWLVSMCQFPGRRFFEWALLLPFAVPAYVIAYVYTDLLEYAGPIQKALREWFGWQTARDYWFPEIRSMGGATAMLSLVLYPYVYMLARAAFLEQCGSIRAASRSLGCSPWQSFLRVSLPMARPAIAVGLSLVLMETLNDFGTVDFFAVRTLSVGIYDTWLSRGNLGGAAQIASSTMLFVVLLIALERIGRARQKHFVQSPSSNRDRYRLGGLRSLGAALFCWLLLIGGFVVPLFVLAGYALGNFSSYWTDDFIEIAGNSLLLSACAGLLSVFLGLLLAYGKRLQPGRALQILVGFSKLGYALPGAVMAIGVLIPLAAFDNAVDALLREHFGISTGLLLSGSIFAIIFAYTVRFLAVSTGAIETSLEKVTPSMDRASRALGRNSWQTLWAVHFPLVRTGLLTGGLVVFVDCMKELPATLLLRPFGFDTLATYVYQFAADEMLERSALGALMIVLVGLIPVVLLSRAIGWRREGAAELLESEAPTV</sequence>
<keyword evidence="5 7" id="KW-1133">Transmembrane helix</keyword>
<gene>
    <name evidence="9" type="ORF">ACCI49_09140</name>
</gene>
<feature type="transmembrane region" description="Helical" evidence="7">
    <location>
        <begin position="148"/>
        <end position="171"/>
    </location>
</feature>
<protein>
    <submittedName>
        <fullName evidence="9">ABC transporter permease</fullName>
    </submittedName>
</protein>
<dbReference type="InterPro" id="IPR000515">
    <property type="entry name" value="MetI-like"/>
</dbReference>
<feature type="transmembrane region" description="Helical" evidence="7">
    <location>
        <begin position="525"/>
        <end position="542"/>
    </location>
</feature>
<evidence type="ECO:0000256" key="6">
    <source>
        <dbReference type="ARBA" id="ARBA00023136"/>
    </source>
</evidence>
<comment type="subcellular location">
    <subcellularLocation>
        <location evidence="1 7">Cell membrane</location>
        <topology evidence="1 7">Multi-pass membrane protein</topology>
    </subcellularLocation>
</comment>